<dbReference type="SUPFAM" id="SSF51658">
    <property type="entry name" value="Xylose isomerase-like"/>
    <property type="match status" value="1"/>
</dbReference>
<sequence length="275" mass="28594">MGLAEWRLPCSGEQALRLAARVGAEGVQLEFGGPGRGGWADAPGRVGALLETSSATGVALLAVAGNVLNDLGLAASPGGRTESRVRRVLVRLLDTARELHVPLVLVPSFRRSAIDGPRAFARTARLLAWAAAEAGARGLLLASENVLADEDARALVEQVASQAFRLALDTYNPVTVGLDAAQLVKALGPALADQVHLKDGPPAVGDMPALGMGTARLEETLAALGAQRHPVRALVLENDYRDGRAGRIAADLAWARAAADRHRLATADQTRGTGP</sequence>
<accession>L7SU45</accession>
<dbReference type="PANTHER" id="PTHR12110">
    <property type="entry name" value="HYDROXYPYRUVATE ISOMERASE"/>
    <property type="match status" value="1"/>
</dbReference>
<gene>
    <name evidence="2" type="primary">prlX</name>
</gene>
<dbReference type="EMBL" id="JX424761">
    <property type="protein sequence ID" value="AGC24251.1"/>
    <property type="molecule type" value="Genomic_DNA"/>
</dbReference>
<reference evidence="2" key="1">
    <citation type="submission" date="2012-07" db="EMBL/GenBank/DDBJ databases">
        <title>Isolation and Characterization of the Pyralomicin Biosynthetic Gene Cluster from Nonomuraea spiralis IMC A-0156.</title>
        <authorList>
            <person name="Flatt P.M."/>
            <person name="Wu X."/>
            <person name="Walters M."/>
            <person name="Perry S."/>
            <person name="Mahmud T."/>
        </authorList>
    </citation>
    <scope>NUCLEOTIDE SEQUENCE</scope>
    <source>
        <strain evidence="2">IMC A-0156</strain>
    </source>
</reference>
<dbReference type="PANTHER" id="PTHR12110:SF41">
    <property type="entry name" value="INOSOSE DEHYDRATASE"/>
    <property type="match status" value="1"/>
</dbReference>
<name>L7SU45_9ACTN</name>
<protein>
    <submittedName>
        <fullName evidence="2">PrlX</fullName>
    </submittedName>
</protein>
<proteinExistence type="predicted"/>
<dbReference type="InterPro" id="IPR013022">
    <property type="entry name" value="Xyl_isomerase-like_TIM-brl"/>
</dbReference>
<dbReference type="AlphaFoldDB" id="L7SU45"/>
<feature type="domain" description="Xylose isomerase-like TIM barrel" evidence="1">
    <location>
        <begin position="16"/>
        <end position="256"/>
    </location>
</feature>
<organism evidence="2">
    <name type="scientific">Nonomuraea spiralis</name>
    <dbReference type="NCBI Taxonomy" id="46182"/>
    <lineage>
        <taxon>Bacteria</taxon>
        <taxon>Bacillati</taxon>
        <taxon>Actinomycetota</taxon>
        <taxon>Actinomycetes</taxon>
        <taxon>Streptosporangiales</taxon>
        <taxon>Streptosporangiaceae</taxon>
        <taxon>Nonomuraea</taxon>
    </lineage>
</organism>
<evidence type="ECO:0000259" key="1">
    <source>
        <dbReference type="Pfam" id="PF01261"/>
    </source>
</evidence>
<dbReference type="InterPro" id="IPR036237">
    <property type="entry name" value="Xyl_isomerase-like_sf"/>
</dbReference>
<evidence type="ECO:0000313" key="2">
    <source>
        <dbReference type="EMBL" id="AGC24251.1"/>
    </source>
</evidence>
<dbReference type="InterPro" id="IPR050312">
    <property type="entry name" value="IolE/XylAMocC-like"/>
</dbReference>
<dbReference type="Pfam" id="PF01261">
    <property type="entry name" value="AP_endonuc_2"/>
    <property type="match status" value="1"/>
</dbReference>
<dbReference type="Gene3D" id="3.20.20.150">
    <property type="entry name" value="Divalent-metal-dependent TIM barrel enzymes"/>
    <property type="match status" value="1"/>
</dbReference>